<evidence type="ECO:0000259" key="2">
    <source>
        <dbReference type="PROSITE" id="PS50801"/>
    </source>
</evidence>
<dbReference type="Gene3D" id="3.30.750.24">
    <property type="entry name" value="STAS domain"/>
    <property type="match status" value="1"/>
</dbReference>
<gene>
    <name evidence="3" type="ORF">ACFPEL_19470</name>
</gene>
<dbReference type="PROSITE" id="PS50801">
    <property type="entry name" value="STAS"/>
    <property type="match status" value="1"/>
</dbReference>
<protein>
    <submittedName>
        <fullName evidence="3">STAS domain-containing protein</fullName>
    </submittedName>
</protein>
<feature type="compositionally biased region" description="Low complexity" evidence="1">
    <location>
        <begin position="139"/>
        <end position="152"/>
    </location>
</feature>
<dbReference type="SUPFAM" id="SSF52091">
    <property type="entry name" value="SpoIIaa-like"/>
    <property type="match status" value="1"/>
</dbReference>
<proteinExistence type="predicted"/>
<feature type="domain" description="STAS" evidence="2">
    <location>
        <begin position="23"/>
        <end position="93"/>
    </location>
</feature>
<reference evidence="4" key="1">
    <citation type="journal article" date="2019" name="Int. J. Syst. Evol. Microbiol.">
        <title>The Global Catalogue of Microorganisms (GCM) 10K type strain sequencing project: providing services to taxonomists for standard genome sequencing and annotation.</title>
        <authorList>
            <consortium name="The Broad Institute Genomics Platform"/>
            <consortium name="The Broad Institute Genome Sequencing Center for Infectious Disease"/>
            <person name="Wu L."/>
            <person name="Ma J."/>
        </authorList>
    </citation>
    <scope>NUCLEOTIDE SEQUENCE [LARGE SCALE GENOMIC DNA]</scope>
    <source>
        <strain evidence="4">CCUG 50347</strain>
    </source>
</reference>
<feature type="region of interest" description="Disordered" evidence="1">
    <location>
        <begin position="131"/>
        <end position="152"/>
    </location>
</feature>
<dbReference type="InterPro" id="IPR002645">
    <property type="entry name" value="STAS_dom"/>
</dbReference>
<dbReference type="InterPro" id="IPR036513">
    <property type="entry name" value="STAS_dom_sf"/>
</dbReference>
<evidence type="ECO:0000313" key="4">
    <source>
        <dbReference type="Proteomes" id="UP001595909"/>
    </source>
</evidence>
<evidence type="ECO:0000313" key="3">
    <source>
        <dbReference type="EMBL" id="MFC4834601.1"/>
    </source>
</evidence>
<accession>A0ABV9RKE0</accession>
<comment type="caution">
    <text evidence="3">The sequence shown here is derived from an EMBL/GenBank/DDBJ whole genome shotgun (WGS) entry which is preliminary data.</text>
</comment>
<dbReference type="RefSeq" id="WP_274187793.1">
    <property type="nucleotide sequence ID" value="NZ_BAABHN010000040.1"/>
</dbReference>
<organism evidence="3 4">
    <name type="scientific">Actinomycetospora chibensis</name>
    <dbReference type="NCBI Taxonomy" id="663606"/>
    <lineage>
        <taxon>Bacteria</taxon>
        <taxon>Bacillati</taxon>
        <taxon>Actinomycetota</taxon>
        <taxon>Actinomycetes</taxon>
        <taxon>Pseudonocardiales</taxon>
        <taxon>Pseudonocardiaceae</taxon>
        <taxon>Actinomycetospora</taxon>
    </lineage>
</organism>
<dbReference type="Proteomes" id="UP001595909">
    <property type="component" value="Unassembled WGS sequence"/>
</dbReference>
<sequence length="152" mass="16352">MSRITVSRTSSSRWVGEHHRKTIFVLGGAVDGAAIPALRARAESEAREGSTRVVLDIRAIVSCDRAGLLGLVRLRGRLEAHPDCVVDVVGARLPQFADILAREAAEGADMLRGTVRELRRPLMIDPHRVPVVAPPVPAPRTSTPTATRPADS</sequence>
<dbReference type="EMBL" id="JBHSIM010000040">
    <property type="protein sequence ID" value="MFC4834601.1"/>
    <property type="molecule type" value="Genomic_DNA"/>
</dbReference>
<keyword evidence="4" id="KW-1185">Reference proteome</keyword>
<evidence type="ECO:0000256" key="1">
    <source>
        <dbReference type="SAM" id="MobiDB-lite"/>
    </source>
</evidence>
<name>A0ABV9RKE0_9PSEU</name>